<dbReference type="SUPFAM" id="SSF53098">
    <property type="entry name" value="Ribonuclease H-like"/>
    <property type="match status" value="1"/>
</dbReference>
<evidence type="ECO:0000259" key="1">
    <source>
        <dbReference type="Pfam" id="PF13482"/>
    </source>
</evidence>
<sequence>MQLLGDGTWVISASDLAALEQCPWRVARIMDEKLNKGVTVPKLEDPMMDLVASLGLQHEARQWALLKNSLHSTLEISFDRDVSGGDAQAWRSNIGLAARQTHLALGSQVDAIFQGVLYQPSLQNTSFPVGFQGFADFLVRGENGWEVWDSKLARSAKDAALIQLAAYVDQLNLLEVPVSPEVRLILGDGTHSIHDVTELLPNYWDARSTLLALMAERQSDPLPVPWADERYGACGTKKCPACLEQIPLNDDLFQIAKIRGAQRSKLRVAGFTTMTDFANASRQEVLRRTSGISPDTVAQLHLQASLQHATLTHPEGTPAWEVLSPKILDNIPAPSPADVFFDFEGDPNYQEFDSDGRGRSSLSQGDDAVWFGIEYLFGMWGEGLGQEGFLPLWAETFDEEKSALERFCALMTERHAAHPDMHVYHYAPYERTKLNALVRRHRVEGDRVEWLIKDVLIDLYPVVTKGVAIGLPSYSLKALEALYFPAGTRTGIAGGGESVAAFFDYVAERDGGRHEEAREIKDGILDYNRVDCVSTQALRDWLLRIRDQGANSATNPGA</sequence>
<dbReference type="EMBL" id="CAEZTM010000008">
    <property type="protein sequence ID" value="CAB4564015.1"/>
    <property type="molecule type" value="Genomic_DNA"/>
</dbReference>
<dbReference type="AlphaFoldDB" id="A0A6J6DLW9"/>
<reference evidence="2" key="1">
    <citation type="submission" date="2020-05" db="EMBL/GenBank/DDBJ databases">
        <authorList>
            <person name="Chiriac C."/>
            <person name="Salcher M."/>
            <person name="Ghai R."/>
            <person name="Kavagutti S V."/>
        </authorList>
    </citation>
    <scope>NUCLEOTIDE SEQUENCE</scope>
</reference>
<accession>A0A6J6DLW9</accession>
<proteinExistence type="predicted"/>
<gene>
    <name evidence="2" type="ORF">UFOPK1684_00301</name>
</gene>
<dbReference type="InterPro" id="IPR038720">
    <property type="entry name" value="YprB_RNase_H-like_dom"/>
</dbReference>
<dbReference type="InterPro" id="IPR012337">
    <property type="entry name" value="RNaseH-like_sf"/>
</dbReference>
<evidence type="ECO:0000313" key="2">
    <source>
        <dbReference type="EMBL" id="CAB4564015.1"/>
    </source>
</evidence>
<organism evidence="2">
    <name type="scientific">freshwater metagenome</name>
    <dbReference type="NCBI Taxonomy" id="449393"/>
    <lineage>
        <taxon>unclassified sequences</taxon>
        <taxon>metagenomes</taxon>
        <taxon>ecological metagenomes</taxon>
    </lineage>
</organism>
<dbReference type="Pfam" id="PF13482">
    <property type="entry name" value="RNase_H_2"/>
    <property type="match status" value="1"/>
</dbReference>
<name>A0A6J6DLW9_9ZZZZ</name>
<feature type="domain" description="YprB ribonuclease H-like" evidence="1">
    <location>
        <begin position="374"/>
        <end position="542"/>
    </location>
</feature>
<protein>
    <submittedName>
        <fullName evidence="2">Unannotated protein</fullName>
    </submittedName>
</protein>